<keyword evidence="2" id="KW-0472">Membrane</keyword>
<sequence>MESSEIPSKRKSKSPPKEDLKSKLQAQEEVQKGEVSPTVWVPVSLLIAVIFAVANVCVSTISRHGSKGIALQGFGNLVGNLVPLVLVSNSNKKELDDNKKPAGSYLKWFYNIYFFRKMDSKGNYLENKWTGSVQWKRVVLSVILLVFSQIVTIVFIYSYKFAGQANFNTGVLMSVYSLKPAITSIVFFLAFKQTLKMHEMATLVLCMAGASIIGLSSEDDEKTGGQTIRTYLILAICFMLLDIIIGCLRSAILKYFFGSSPEIDISSLFNFIELFSDAIFIGYFMVLRSQRFEYTITDLIAGTISGTLFSCACNLVAFVNVRGKAGVCDAIIETSVIYQVVIEILVFSRFPNKMQYIGLFLCFSATLFLIYWSQIKKS</sequence>
<reference evidence="3" key="1">
    <citation type="submission" date="2023-07" db="EMBL/GenBank/DDBJ databases">
        <authorList>
            <consortium name="AG Swart"/>
            <person name="Singh M."/>
            <person name="Singh A."/>
            <person name="Seah K."/>
            <person name="Emmerich C."/>
        </authorList>
    </citation>
    <scope>NUCLEOTIDE SEQUENCE</scope>
    <source>
        <strain evidence="3">DP1</strain>
    </source>
</reference>
<organism evidence="3 4">
    <name type="scientific">Euplotes crassus</name>
    <dbReference type="NCBI Taxonomy" id="5936"/>
    <lineage>
        <taxon>Eukaryota</taxon>
        <taxon>Sar</taxon>
        <taxon>Alveolata</taxon>
        <taxon>Ciliophora</taxon>
        <taxon>Intramacronucleata</taxon>
        <taxon>Spirotrichea</taxon>
        <taxon>Hypotrichia</taxon>
        <taxon>Euplotida</taxon>
        <taxon>Euplotidae</taxon>
        <taxon>Moneuplotes</taxon>
    </lineage>
</organism>
<feature type="transmembrane region" description="Helical" evidence="2">
    <location>
        <begin position="39"/>
        <end position="58"/>
    </location>
</feature>
<keyword evidence="2" id="KW-1133">Transmembrane helix</keyword>
<comment type="caution">
    <text evidence="3">The sequence shown here is derived from an EMBL/GenBank/DDBJ whole genome shotgun (WGS) entry which is preliminary data.</text>
</comment>
<name>A0AAD1ULL8_EUPCR</name>
<evidence type="ECO:0000256" key="2">
    <source>
        <dbReference type="SAM" id="Phobius"/>
    </source>
</evidence>
<evidence type="ECO:0000313" key="4">
    <source>
        <dbReference type="Proteomes" id="UP001295684"/>
    </source>
</evidence>
<dbReference type="Proteomes" id="UP001295684">
    <property type="component" value="Unassembled WGS sequence"/>
</dbReference>
<feature type="transmembrane region" description="Helical" evidence="2">
    <location>
        <begin position="299"/>
        <end position="318"/>
    </location>
</feature>
<feature type="transmembrane region" description="Helical" evidence="2">
    <location>
        <begin position="228"/>
        <end position="248"/>
    </location>
</feature>
<proteinExistence type="predicted"/>
<evidence type="ECO:0000256" key="1">
    <source>
        <dbReference type="SAM" id="MobiDB-lite"/>
    </source>
</evidence>
<keyword evidence="2" id="KW-0812">Transmembrane</keyword>
<protein>
    <submittedName>
        <fullName evidence="3">Uncharacterized protein</fullName>
    </submittedName>
</protein>
<feature type="region of interest" description="Disordered" evidence="1">
    <location>
        <begin position="1"/>
        <end position="29"/>
    </location>
</feature>
<evidence type="ECO:0000313" key="3">
    <source>
        <dbReference type="EMBL" id="CAI2371663.1"/>
    </source>
</evidence>
<dbReference type="EMBL" id="CAMPGE010012909">
    <property type="protein sequence ID" value="CAI2371663.1"/>
    <property type="molecule type" value="Genomic_DNA"/>
</dbReference>
<gene>
    <name evidence="3" type="ORF">ECRASSUSDP1_LOCUS12988</name>
</gene>
<feature type="transmembrane region" description="Helical" evidence="2">
    <location>
        <begin position="354"/>
        <end position="372"/>
    </location>
</feature>
<feature type="transmembrane region" description="Helical" evidence="2">
    <location>
        <begin position="268"/>
        <end position="287"/>
    </location>
</feature>
<feature type="transmembrane region" description="Helical" evidence="2">
    <location>
        <begin position="138"/>
        <end position="159"/>
    </location>
</feature>
<feature type="transmembrane region" description="Helical" evidence="2">
    <location>
        <begin position="171"/>
        <end position="191"/>
    </location>
</feature>
<dbReference type="AlphaFoldDB" id="A0AAD1ULL8"/>
<keyword evidence="4" id="KW-1185">Reference proteome</keyword>
<accession>A0AAD1ULL8</accession>